<dbReference type="InterPro" id="IPR007899">
    <property type="entry name" value="CHAD_dom"/>
</dbReference>
<dbReference type="PANTHER" id="PTHR39339:SF1">
    <property type="entry name" value="CHAD DOMAIN-CONTAINING PROTEIN"/>
    <property type="match status" value="1"/>
</dbReference>
<protein>
    <submittedName>
        <fullName evidence="2">CHAD domain-containing protein</fullName>
    </submittedName>
</protein>
<dbReference type="PROSITE" id="PS51708">
    <property type="entry name" value="CHAD"/>
    <property type="match status" value="1"/>
</dbReference>
<gene>
    <name evidence="2" type="ORF">GL286_09070</name>
</gene>
<keyword evidence="3" id="KW-1185">Reference proteome</keyword>
<organism evidence="2 3">
    <name type="scientific">Paracoccus aestuariivivens</name>
    <dbReference type="NCBI Taxonomy" id="1820333"/>
    <lineage>
        <taxon>Bacteria</taxon>
        <taxon>Pseudomonadati</taxon>
        <taxon>Pseudomonadota</taxon>
        <taxon>Alphaproteobacteria</taxon>
        <taxon>Rhodobacterales</taxon>
        <taxon>Paracoccaceae</taxon>
        <taxon>Paracoccus</taxon>
    </lineage>
</organism>
<sequence>MTTTASEILILDGEPVKAGRVGKLTADLGSEADSVPFTLLDCHDGSIRQTGQVLIEAGPKLMLYRNNEVLTQSAKRAGDFVADLAEGPVKSALNETSPLRCLLPVGSGTLSRSQIALLDKEGKTHARADLVVLHPAGQDRAVTLASLHGLRGYGKSFAALSAHLRGAGTADHAIPDLVGMLFPEHKPYDPKPETAMTPEQTAYDAANDIIRTYLTVARQNEGGIIADLDSEFLHDYRVALRKMRSVVSLFRDVYDEAQTAALKRDLSDLMAPTGRLRDLDVYLLERGTYRDLLPEALHDGLALMFDIFKRERRREHRKLVKRLQDADYAAQIKALENLFPNEAGPSRGPDAEHPAFDYACGLIWKRYRKVCKIAAGINDDTPDSEVHELRINCKKLRYLMELFAPLFPRGRLKSLLSPLKELQENLGLFNDYSVQQVAMQDFLIRHPLKGQDGLAMATSIGALIAILHQRQMQERARVVSSFEHFDSPAIRQEFANLFRRKGA</sequence>
<dbReference type="Proteomes" id="UP000478183">
    <property type="component" value="Unassembled WGS sequence"/>
</dbReference>
<evidence type="ECO:0000313" key="2">
    <source>
        <dbReference type="EMBL" id="MTH77875.1"/>
    </source>
</evidence>
<dbReference type="AlphaFoldDB" id="A0A6L6J9P7"/>
<feature type="domain" description="CHAD" evidence="1">
    <location>
        <begin position="199"/>
        <end position="491"/>
    </location>
</feature>
<dbReference type="PANTHER" id="PTHR39339">
    <property type="entry name" value="SLR1444 PROTEIN"/>
    <property type="match status" value="1"/>
</dbReference>
<evidence type="ECO:0000259" key="1">
    <source>
        <dbReference type="PROSITE" id="PS51708"/>
    </source>
</evidence>
<dbReference type="Pfam" id="PF05235">
    <property type="entry name" value="CHAD"/>
    <property type="match status" value="1"/>
</dbReference>
<name>A0A6L6J9P7_9RHOB</name>
<dbReference type="SMART" id="SM00880">
    <property type="entry name" value="CHAD"/>
    <property type="match status" value="1"/>
</dbReference>
<reference evidence="2 3" key="1">
    <citation type="submission" date="2019-11" db="EMBL/GenBank/DDBJ databases">
        <authorList>
            <person name="Dong K."/>
        </authorList>
    </citation>
    <scope>NUCLEOTIDE SEQUENCE [LARGE SCALE GENOMIC DNA]</scope>
    <source>
        <strain evidence="2 3">NBRC 111993</strain>
    </source>
</reference>
<dbReference type="OrthoDB" id="9777271at2"/>
<accession>A0A6L6J9P7</accession>
<dbReference type="RefSeq" id="WP_155095244.1">
    <property type="nucleotide sequence ID" value="NZ_WMIE01000004.1"/>
</dbReference>
<evidence type="ECO:0000313" key="3">
    <source>
        <dbReference type="Proteomes" id="UP000478183"/>
    </source>
</evidence>
<comment type="caution">
    <text evidence="2">The sequence shown here is derived from an EMBL/GenBank/DDBJ whole genome shotgun (WGS) entry which is preliminary data.</text>
</comment>
<dbReference type="Gene3D" id="1.40.20.10">
    <property type="entry name" value="CHAD domain"/>
    <property type="match status" value="1"/>
</dbReference>
<dbReference type="InterPro" id="IPR038186">
    <property type="entry name" value="CHAD_dom_sf"/>
</dbReference>
<dbReference type="EMBL" id="WMIE01000004">
    <property type="protein sequence ID" value="MTH77875.1"/>
    <property type="molecule type" value="Genomic_DNA"/>
</dbReference>
<proteinExistence type="predicted"/>